<dbReference type="PANTHER" id="PTHR46044">
    <property type="entry name" value="NITRILASE"/>
    <property type="match status" value="1"/>
</dbReference>
<dbReference type="Gene3D" id="3.60.110.10">
    <property type="entry name" value="Carbon-nitrogen hydrolase"/>
    <property type="match status" value="1"/>
</dbReference>
<reference evidence="3 4" key="1">
    <citation type="submission" date="2024-02" db="EMBL/GenBank/DDBJ databases">
        <title>A draft genome for the cacao thread blight pathogen Marasmius crinis-equi.</title>
        <authorList>
            <person name="Cohen S.P."/>
            <person name="Baruah I.K."/>
            <person name="Amoako-Attah I."/>
            <person name="Bukari Y."/>
            <person name="Meinhardt L.W."/>
            <person name="Bailey B.A."/>
        </authorList>
    </citation>
    <scope>NUCLEOTIDE SEQUENCE [LARGE SCALE GENOMIC DNA]</scope>
    <source>
        <strain evidence="3 4">GH-76</strain>
    </source>
</reference>
<dbReference type="SUPFAM" id="SSF56317">
    <property type="entry name" value="Carbon-nitrogen hydrolase"/>
    <property type="match status" value="1"/>
</dbReference>
<dbReference type="PANTHER" id="PTHR46044:SF1">
    <property type="entry name" value="CN HYDROLASE DOMAIN-CONTAINING PROTEIN"/>
    <property type="match status" value="1"/>
</dbReference>
<dbReference type="InterPro" id="IPR036526">
    <property type="entry name" value="C-N_Hydrolase_sf"/>
</dbReference>
<dbReference type="Pfam" id="PF00795">
    <property type="entry name" value="CN_hydrolase"/>
    <property type="match status" value="1"/>
</dbReference>
<gene>
    <name evidence="3" type="primary">NIT1</name>
    <name evidence="3" type="ORF">V5O48_006151</name>
</gene>
<organism evidence="3 4">
    <name type="scientific">Marasmius crinis-equi</name>
    <dbReference type="NCBI Taxonomy" id="585013"/>
    <lineage>
        <taxon>Eukaryota</taxon>
        <taxon>Fungi</taxon>
        <taxon>Dikarya</taxon>
        <taxon>Basidiomycota</taxon>
        <taxon>Agaricomycotina</taxon>
        <taxon>Agaricomycetes</taxon>
        <taxon>Agaricomycetidae</taxon>
        <taxon>Agaricales</taxon>
        <taxon>Marasmiineae</taxon>
        <taxon>Marasmiaceae</taxon>
        <taxon>Marasmius</taxon>
    </lineage>
</organism>
<dbReference type="CDD" id="cd07564">
    <property type="entry name" value="nitrilases_CHs"/>
    <property type="match status" value="1"/>
</dbReference>
<accession>A0ABR3FKA8</accession>
<name>A0ABR3FKA8_9AGAR</name>
<dbReference type="InterPro" id="IPR044149">
    <property type="entry name" value="Nitrilases_CHs"/>
</dbReference>
<protein>
    <submittedName>
        <fullName evidence="3">Nitrilase</fullName>
    </submittedName>
</protein>
<feature type="domain" description="CN hydrolase" evidence="2">
    <location>
        <begin position="7"/>
        <end position="297"/>
    </location>
</feature>
<dbReference type="InterPro" id="IPR003010">
    <property type="entry name" value="C-N_Hydrolase"/>
</dbReference>
<comment type="caution">
    <text evidence="3">The sequence shown here is derived from an EMBL/GenBank/DDBJ whole genome shotgun (WGS) entry which is preliminary data.</text>
</comment>
<evidence type="ECO:0000256" key="1">
    <source>
        <dbReference type="ARBA" id="ARBA00008129"/>
    </source>
</evidence>
<dbReference type="PROSITE" id="PS50263">
    <property type="entry name" value="CN_HYDROLASE"/>
    <property type="match status" value="1"/>
</dbReference>
<sequence>MSTPKVLRASVVQACTDAYSLPKTLEKLERLTFEARDAGAKLAVFPEALYVRSPKLPIYISIGGYPKMSTFGTVVGDRTLEGRDEFVRYHSAAIEVPGPAVSRIAEISQESGVFLVVGVIERDGGTLYCTAIFVDPKDGFVGKHRKLVPTASERLIWGQGDGSTIPVLERSFQSNNNGEVKAKLSATICWENYMPLLRNHYYSLGTQIYCAPTVDARPVWQNTMTHIALEGRCFVLSACQFAQEKDYPEGHAVADANARNDDNIMIAGGSVIVNPLGKVLAGPLLGKEGILTADLDLDDCIRGKFDLDVTGHYARPDGEATFLMHEGSSALIIFDYATLVFGFQVKAQ</sequence>
<comment type="similarity">
    <text evidence="1">Belongs to the carbon-nitrogen hydrolase superfamily. Nitrilase family.</text>
</comment>
<proteinExistence type="inferred from homology"/>
<evidence type="ECO:0000313" key="3">
    <source>
        <dbReference type="EMBL" id="KAL0575824.1"/>
    </source>
</evidence>
<dbReference type="EMBL" id="JBAHYK010000271">
    <property type="protein sequence ID" value="KAL0575824.1"/>
    <property type="molecule type" value="Genomic_DNA"/>
</dbReference>
<evidence type="ECO:0000313" key="4">
    <source>
        <dbReference type="Proteomes" id="UP001465976"/>
    </source>
</evidence>
<evidence type="ECO:0000259" key="2">
    <source>
        <dbReference type="PROSITE" id="PS50263"/>
    </source>
</evidence>
<dbReference type="Proteomes" id="UP001465976">
    <property type="component" value="Unassembled WGS sequence"/>
</dbReference>
<keyword evidence="4" id="KW-1185">Reference proteome</keyword>